<evidence type="ECO:0000256" key="5">
    <source>
        <dbReference type="ARBA" id="ARBA00022763"/>
    </source>
</evidence>
<feature type="domain" description="Endonuclease/exonuclease/phosphatase" evidence="9">
    <location>
        <begin position="1"/>
        <end position="298"/>
    </location>
</feature>
<dbReference type="GO" id="GO:0004519">
    <property type="term" value="F:endonuclease activity"/>
    <property type="evidence" value="ECO:0007669"/>
    <property type="project" value="UniProtKB-KW"/>
</dbReference>
<dbReference type="InterPro" id="IPR051547">
    <property type="entry name" value="TDP2-like"/>
</dbReference>
<evidence type="ECO:0000256" key="4">
    <source>
        <dbReference type="ARBA" id="ARBA00022723"/>
    </source>
</evidence>
<evidence type="ECO:0000256" key="6">
    <source>
        <dbReference type="ARBA" id="ARBA00022801"/>
    </source>
</evidence>
<dbReference type="Gene3D" id="3.60.10.10">
    <property type="entry name" value="Endonuclease/exonuclease/phosphatase"/>
    <property type="match status" value="1"/>
</dbReference>
<keyword evidence="4" id="KW-0479">Metal-binding</keyword>
<dbReference type="InterPro" id="IPR005135">
    <property type="entry name" value="Endo/exonuclease/phosphatase"/>
</dbReference>
<dbReference type="InterPro" id="IPR036691">
    <property type="entry name" value="Endo/exonu/phosph_ase_sf"/>
</dbReference>
<dbReference type="GO" id="GO:0005737">
    <property type="term" value="C:cytoplasm"/>
    <property type="evidence" value="ECO:0007669"/>
    <property type="project" value="TreeGrafter"/>
</dbReference>
<keyword evidence="5" id="KW-0227">DNA damage</keyword>
<dbReference type="GO" id="GO:0070260">
    <property type="term" value="F:5'-tyrosyl-DNA phosphodiesterase activity"/>
    <property type="evidence" value="ECO:0007669"/>
    <property type="project" value="TreeGrafter"/>
</dbReference>
<evidence type="ECO:0000256" key="3">
    <source>
        <dbReference type="ARBA" id="ARBA00022722"/>
    </source>
</evidence>
<evidence type="ECO:0000313" key="10">
    <source>
        <dbReference type="EMBL" id="KAB2444051.1"/>
    </source>
</evidence>
<dbReference type="Proteomes" id="UP000470409">
    <property type="component" value="Unassembled WGS sequence"/>
</dbReference>
<dbReference type="EMBL" id="WBPG01000010">
    <property type="protein sequence ID" value="KAB2444051.1"/>
    <property type="molecule type" value="Genomic_DNA"/>
</dbReference>
<dbReference type="Pfam" id="PF03372">
    <property type="entry name" value="Exo_endo_phos"/>
    <property type="match status" value="1"/>
</dbReference>
<name>A0A7V7S9F1_9BACI</name>
<keyword evidence="10" id="KW-0255">Endonuclease</keyword>
<dbReference type="PANTHER" id="PTHR15822">
    <property type="entry name" value="TRAF AND TNF RECEPTOR-ASSOCIATED PROTEIN"/>
    <property type="match status" value="1"/>
</dbReference>
<evidence type="ECO:0000313" key="11">
    <source>
        <dbReference type="Proteomes" id="UP000470409"/>
    </source>
</evidence>
<reference evidence="10 11" key="1">
    <citation type="submission" date="2019-10" db="EMBL/GenBank/DDBJ databases">
        <title>Bacillus from the desert of Cuatro Cinegas, Coahuila.</title>
        <authorList>
            <person name="Olmedo-Alvarez G."/>
            <person name="Saldana S."/>
            <person name="Barcelo D."/>
        </authorList>
    </citation>
    <scope>NUCLEOTIDE SEQUENCE [LARGE SCALE GENOMIC DNA]</scope>
    <source>
        <strain evidence="10 11">CH155b_5T</strain>
    </source>
</reference>
<evidence type="ECO:0000259" key="9">
    <source>
        <dbReference type="Pfam" id="PF03372"/>
    </source>
</evidence>
<comment type="cofactor">
    <cofactor evidence="2">
        <name>Mg(2+)</name>
        <dbReference type="ChEBI" id="CHEBI:18420"/>
    </cofactor>
</comment>
<comment type="caution">
    <text evidence="10">The sequence shown here is derived from an EMBL/GenBank/DDBJ whole genome shotgun (WGS) entry which is preliminary data.</text>
</comment>
<evidence type="ECO:0000256" key="8">
    <source>
        <dbReference type="ARBA" id="ARBA00023204"/>
    </source>
</evidence>
<proteinExistence type="predicted"/>
<keyword evidence="8" id="KW-0234">DNA repair</keyword>
<dbReference type="PANTHER" id="PTHR15822:SF4">
    <property type="entry name" value="TYROSYL-DNA PHOSPHODIESTERASE 2"/>
    <property type="match status" value="1"/>
</dbReference>
<evidence type="ECO:0000256" key="1">
    <source>
        <dbReference type="ARBA" id="ARBA00001936"/>
    </source>
</evidence>
<keyword evidence="6" id="KW-0378">Hydrolase</keyword>
<gene>
    <name evidence="10" type="ORF">F8163_08110</name>
</gene>
<keyword evidence="3" id="KW-0540">Nuclease</keyword>
<accession>A0A7V7S9F1</accession>
<organism evidence="10 11">
    <name type="scientific">Bacillus luti</name>
    <dbReference type="NCBI Taxonomy" id="2026191"/>
    <lineage>
        <taxon>Bacteria</taxon>
        <taxon>Bacillati</taxon>
        <taxon>Bacillota</taxon>
        <taxon>Bacilli</taxon>
        <taxon>Bacillales</taxon>
        <taxon>Bacillaceae</taxon>
        <taxon>Bacillus</taxon>
        <taxon>Bacillus cereus group</taxon>
    </lineage>
</organism>
<dbReference type="SUPFAM" id="SSF56219">
    <property type="entry name" value="DNase I-like"/>
    <property type="match status" value="1"/>
</dbReference>
<dbReference type="GO" id="GO:0046872">
    <property type="term" value="F:metal ion binding"/>
    <property type="evidence" value="ECO:0007669"/>
    <property type="project" value="UniProtKB-KW"/>
</dbReference>
<dbReference type="GO" id="GO:0006302">
    <property type="term" value="P:double-strand break repair"/>
    <property type="evidence" value="ECO:0007669"/>
    <property type="project" value="TreeGrafter"/>
</dbReference>
<evidence type="ECO:0000256" key="7">
    <source>
        <dbReference type="ARBA" id="ARBA00022842"/>
    </source>
</evidence>
<sequence length="307" mass="33708">MTWNIYLGADVTPIGLATTPAELRQAVTDVFRQFLATNFPVRVEAIARQIVLKKPDIIGLQEVELWQLFVPGLPTVTYDFLELLLNELRKMGLHYEVAAQNKNRSIQLPSSNGNIIGVLDRDVILIRKESGLKVIQRQEANFQVNVTVSIGGQPFTILRGWSSIDVSANGRIFRVINTHLEPLSPPVQVAQGNELLTGPANTNLPLILLGDLNSNADGTGTPTYGNFINAGFQDVWIEVGEGQGFTCCQDPDLLNAVSSLIIRIDFILFKNGWNPLVADVVGDEQHDRTSTALWPSDHAGVFASLDL</sequence>
<dbReference type="GO" id="GO:0003697">
    <property type="term" value="F:single-stranded DNA binding"/>
    <property type="evidence" value="ECO:0007669"/>
    <property type="project" value="TreeGrafter"/>
</dbReference>
<dbReference type="AlphaFoldDB" id="A0A7V7S9F1"/>
<protein>
    <submittedName>
        <fullName evidence="10">Endonuclease</fullName>
    </submittedName>
</protein>
<evidence type="ECO:0000256" key="2">
    <source>
        <dbReference type="ARBA" id="ARBA00001946"/>
    </source>
</evidence>
<keyword evidence="7" id="KW-0460">Magnesium</keyword>
<comment type="cofactor">
    <cofactor evidence="1">
        <name>Mn(2+)</name>
        <dbReference type="ChEBI" id="CHEBI:29035"/>
    </cofactor>
</comment>